<name>A0ABS9HXT0_9GAMM</name>
<comment type="subcellular location">
    <subcellularLocation>
        <location evidence="2">Cell outer membrane</location>
        <topology evidence="2">Lipid-anchor</topology>
    </subcellularLocation>
</comment>
<sequence>MSESDIRKPVRAVARPLAASLLTLALAACAVGPDHVRPNLPLPDHYSQQAGATPEQGATARATPDANAPFWDAFDDPTLSRLVDEALVANHDLRIALSRYDRANALLRGAKFDRFPTVTASAEGGESRSSADQLPGVARGDRDVESYRAGIDASWELDLFGRVRRSVESQRAETAATAADLEALQVAIVGEVVSGYVELRGLQARLQVARENADNQRETLRLVDARLEAGRGTEFDTARARAQLESTLARVPALEAAEAVTMHRLAVLTGRTPDALVAELSTPRPLPALPARFDPGAPGELLRRRPDIRAAEERLHAATARIGVATADLFPRFTLGGLIGSQAIDSDALFERDSETRLIALGVDWSFLDIGRVRARIAAADADAEGELARYQQTVLRALEDTENALVRYARARDEDAHLARAAADSARAAELARIRFEAGAADLFEVLDAERNRLQAQDALADVRTRSVNGAVGVYRSLAGGWPSRQPSRESLAGR</sequence>
<organism evidence="4 5">
    <name type="scientific">Marilutibacter chinensis</name>
    <dbReference type="NCBI Taxonomy" id="2912247"/>
    <lineage>
        <taxon>Bacteria</taxon>
        <taxon>Pseudomonadati</taxon>
        <taxon>Pseudomonadota</taxon>
        <taxon>Gammaproteobacteria</taxon>
        <taxon>Lysobacterales</taxon>
        <taxon>Lysobacteraceae</taxon>
        <taxon>Marilutibacter</taxon>
    </lineage>
</organism>
<dbReference type="InterPro" id="IPR010131">
    <property type="entry name" value="MdtP/NodT-like"/>
</dbReference>
<feature type="signal peptide" evidence="2">
    <location>
        <begin position="1"/>
        <end position="30"/>
    </location>
</feature>
<evidence type="ECO:0000256" key="1">
    <source>
        <dbReference type="ARBA" id="ARBA00007613"/>
    </source>
</evidence>
<keyword evidence="2" id="KW-1134">Transmembrane beta strand</keyword>
<dbReference type="RefSeq" id="WP_237056829.1">
    <property type="nucleotide sequence ID" value="NZ_JAKJPO010000019.1"/>
</dbReference>
<reference evidence="4" key="2">
    <citation type="submission" date="2022-01" db="EMBL/GenBank/DDBJ databases">
        <authorList>
            <person name="Zhou L.Y."/>
        </authorList>
    </citation>
    <scope>NUCLEOTIDE SEQUENCE</scope>
    <source>
        <strain evidence="4">TLK-CK17</strain>
    </source>
</reference>
<dbReference type="Gene3D" id="2.20.200.10">
    <property type="entry name" value="Outer membrane efflux proteins (OEP)"/>
    <property type="match status" value="1"/>
</dbReference>
<feature type="compositionally biased region" description="Low complexity" evidence="3">
    <location>
        <begin position="120"/>
        <end position="131"/>
    </location>
</feature>
<keyword evidence="2" id="KW-0812">Transmembrane</keyword>
<reference evidence="4" key="1">
    <citation type="submission" date="2022-01" db="EMBL/GenBank/DDBJ databases">
        <title>Lysobacter chinensis sp. nov., a bacterium isolated from cow dung compost.</title>
        <authorList>
            <person name="Liu Y."/>
        </authorList>
    </citation>
    <scope>NUCLEOTIDE SEQUENCE</scope>
    <source>
        <strain evidence="4">TLK-CK17</strain>
    </source>
</reference>
<dbReference type="EMBL" id="JAKJPO010000019">
    <property type="protein sequence ID" value="MCF7223681.1"/>
    <property type="molecule type" value="Genomic_DNA"/>
</dbReference>
<feature type="chain" id="PRO_5045003644" evidence="2">
    <location>
        <begin position="31"/>
        <end position="496"/>
    </location>
</feature>
<evidence type="ECO:0000313" key="4">
    <source>
        <dbReference type="EMBL" id="MCF7223681.1"/>
    </source>
</evidence>
<dbReference type="PANTHER" id="PTHR30203">
    <property type="entry name" value="OUTER MEMBRANE CATION EFFLUX PROTEIN"/>
    <property type="match status" value="1"/>
</dbReference>
<comment type="caution">
    <text evidence="4">The sequence shown here is derived from an EMBL/GenBank/DDBJ whole genome shotgun (WGS) entry which is preliminary data.</text>
</comment>
<feature type="region of interest" description="Disordered" evidence="3">
    <location>
        <begin position="119"/>
        <end position="139"/>
    </location>
</feature>
<gene>
    <name evidence="4" type="ORF">L3V18_18115</name>
</gene>
<dbReference type="PANTHER" id="PTHR30203:SF25">
    <property type="entry name" value="OUTER MEMBRANE PROTEIN-RELATED"/>
    <property type="match status" value="1"/>
</dbReference>
<dbReference type="Proteomes" id="UP001430796">
    <property type="component" value="Unassembled WGS sequence"/>
</dbReference>
<dbReference type="NCBIfam" id="TIGR01845">
    <property type="entry name" value="outer_NodT"/>
    <property type="match status" value="1"/>
</dbReference>
<dbReference type="Gene3D" id="1.20.1600.10">
    <property type="entry name" value="Outer membrane efflux proteins (OEP)"/>
    <property type="match status" value="1"/>
</dbReference>
<dbReference type="PROSITE" id="PS51257">
    <property type="entry name" value="PROKAR_LIPOPROTEIN"/>
    <property type="match status" value="1"/>
</dbReference>
<feature type="region of interest" description="Disordered" evidence="3">
    <location>
        <begin position="40"/>
        <end position="63"/>
    </location>
</feature>
<keyword evidence="5" id="KW-1185">Reference proteome</keyword>
<evidence type="ECO:0000256" key="2">
    <source>
        <dbReference type="RuleBase" id="RU362097"/>
    </source>
</evidence>
<proteinExistence type="inferred from homology"/>
<keyword evidence="2" id="KW-0472">Membrane</keyword>
<evidence type="ECO:0000256" key="3">
    <source>
        <dbReference type="SAM" id="MobiDB-lite"/>
    </source>
</evidence>
<dbReference type="Pfam" id="PF02321">
    <property type="entry name" value="OEP"/>
    <property type="match status" value="2"/>
</dbReference>
<comment type="similarity">
    <text evidence="1 2">Belongs to the outer membrane factor (OMF) (TC 1.B.17) family.</text>
</comment>
<dbReference type="InterPro" id="IPR003423">
    <property type="entry name" value="OMP_efflux"/>
</dbReference>
<keyword evidence="2" id="KW-0449">Lipoprotein</keyword>
<evidence type="ECO:0000313" key="5">
    <source>
        <dbReference type="Proteomes" id="UP001430796"/>
    </source>
</evidence>
<accession>A0ABS9HXT0</accession>
<protein>
    <submittedName>
        <fullName evidence="4">Efflux transporter outer membrane subunit</fullName>
    </submittedName>
</protein>
<dbReference type="SUPFAM" id="SSF56954">
    <property type="entry name" value="Outer membrane efflux proteins (OEP)"/>
    <property type="match status" value="1"/>
</dbReference>
<keyword evidence="2" id="KW-0732">Signal</keyword>
<keyword evidence="2" id="KW-0564">Palmitate</keyword>